<sequence>MTFTLTPHGVLAHIPVVTFQGRVYADLSWSTAEVAYGHTSRWRWEGVARILLILLPYSHNPDRSRPSYTVGYLYFGKQAPTPRRTVGRRLSKTRNNAVEGRLPHSRSARVHRRSTRSSHRHPLQP</sequence>
<gene>
    <name evidence="2" type="ORF">K466DRAFT_588853</name>
</gene>
<protein>
    <submittedName>
        <fullName evidence="2">Uncharacterized protein</fullName>
    </submittedName>
</protein>
<dbReference type="InParanoid" id="A0A5C3P4Y7"/>
<proteinExistence type="predicted"/>
<name>A0A5C3P4Y7_9APHY</name>
<evidence type="ECO:0000313" key="2">
    <source>
        <dbReference type="EMBL" id="TFK84541.1"/>
    </source>
</evidence>
<dbReference type="EMBL" id="ML211310">
    <property type="protein sequence ID" value="TFK84541.1"/>
    <property type="molecule type" value="Genomic_DNA"/>
</dbReference>
<accession>A0A5C3P4Y7</accession>
<evidence type="ECO:0000256" key="1">
    <source>
        <dbReference type="SAM" id="MobiDB-lite"/>
    </source>
</evidence>
<dbReference type="AlphaFoldDB" id="A0A5C3P4Y7"/>
<evidence type="ECO:0000313" key="3">
    <source>
        <dbReference type="Proteomes" id="UP000308197"/>
    </source>
</evidence>
<keyword evidence="3" id="KW-1185">Reference proteome</keyword>
<feature type="compositionally biased region" description="Basic residues" evidence="1">
    <location>
        <begin position="103"/>
        <end position="125"/>
    </location>
</feature>
<feature type="region of interest" description="Disordered" evidence="1">
    <location>
        <begin position="83"/>
        <end position="125"/>
    </location>
</feature>
<reference evidence="2 3" key="1">
    <citation type="journal article" date="2019" name="Nat. Ecol. Evol.">
        <title>Megaphylogeny resolves global patterns of mushroom evolution.</title>
        <authorList>
            <person name="Varga T."/>
            <person name="Krizsan K."/>
            <person name="Foldi C."/>
            <person name="Dima B."/>
            <person name="Sanchez-Garcia M."/>
            <person name="Sanchez-Ramirez S."/>
            <person name="Szollosi G.J."/>
            <person name="Szarkandi J.G."/>
            <person name="Papp V."/>
            <person name="Albert L."/>
            <person name="Andreopoulos W."/>
            <person name="Angelini C."/>
            <person name="Antonin V."/>
            <person name="Barry K.W."/>
            <person name="Bougher N.L."/>
            <person name="Buchanan P."/>
            <person name="Buyck B."/>
            <person name="Bense V."/>
            <person name="Catcheside P."/>
            <person name="Chovatia M."/>
            <person name="Cooper J."/>
            <person name="Damon W."/>
            <person name="Desjardin D."/>
            <person name="Finy P."/>
            <person name="Geml J."/>
            <person name="Haridas S."/>
            <person name="Hughes K."/>
            <person name="Justo A."/>
            <person name="Karasinski D."/>
            <person name="Kautmanova I."/>
            <person name="Kiss B."/>
            <person name="Kocsube S."/>
            <person name="Kotiranta H."/>
            <person name="LaButti K.M."/>
            <person name="Lechner B.E."/>
            <person name="Liimatainen K."/>
            <person name="Lipzen A."/>
            <person name="Lukacs Z."/>
            <person name="Mihaltcheva S."/>
            <person name="Morgado L.N."/>
            <person name="Niskanen T."/>
            <person name="Noordeloos M.E."/>
            <person name="Ohm R.A."/>
            <person name="Ortiz-Santana B."/>
            <person name="Ovrebo C."/>
            <person name="Racz N."/>
            <person name="Riley R."/>
            <person name="Savchenko A."/>
            <person name="Shiryaev A."/>
            <person name="Soop K."/>
            <person name="Spirin V."/>
            <person name="Szebenyi C."/>
            <person name="Tomsovsky M."/>
            <person name="Tulloss R.E."/>
            <person name="Uehling J."/>
            <person name="Grigoriev I.V."/>
            <person name="Vagvolgyi C."/>
            <person name="Papp T."/>
            <person name="Martin F.M."/>
            <person name="Miettinen O."/>
            <person name="Hibbett D.S."/>
            <person name="Nagy L.G."/>
        </authorList>
    </citation>
    <scope>NUCLEOTIDE SEQUENCE [LARGE SCALE GENOMIC DNA]</scope>
    <source>
        <strain evidence="2 3">HHB13444</strain>
    </source>
</reference>
<dbReference type="Proteomes" id="UP000308197">
    <property type="component" value="Unassembled WGS sequence"/>
</dbReference>
<organism evidence="2 3">
    <name type="scientific">Polyporus arcularius HHB13444</name>
    <dbReference type="NCBI Taxonomy" id="1314778"/>
    <lineage>
        <taxon>Eukaryota</taxon>
        <taxon>Fungi</taxon>
        <taxon>Dikarya</taxon>
        <taxon>Basidiomycota</taxon>
        <taxon>Agaricomycotina</taxon>
        <taxon>Agaricomycetes</taxon>
        <taxon>Polyporales</taxon>
        <taxon>Polyporaceae</taxon>
        <taxon>Polyporus</taxon>
    </lineage>
</organism>